<dbReference type="SUPFAM" id="SSF75005">
    <property type="entry name" value="Arabinanase/levansucrase/invertase"/>
    <property type="match status" value="1"/>
</dbReference>
<dbReference type="InterPro" id="IPR000742">
    <property type="entry name" value="EGF"/>
</dbReference>
<organism evidence="6 7">
    <name type="scientific">Aspergillus oryzae</name>
    <name type="common">Yellow koji mold</name>
    <dbReference type="NCBI Taxonomy" id="5062"/>
    <lineage>
        <taxon>Eukaryota</taxon>
        <taxon>Fungi</taxon>
        <taxon>Dikarya</taxon>
        <taxon>Ascomycota</taxon>
        <taxon>Pezizomycotina</taxon>
        <taxon>Eurotiomycetes</taxon>
        <taxon>Eurotiomycetidae</taxon>
        <taxon>Eurotiales</taxon>
        <taxon>Aspergillaceae</taxon>
        <taxon>Aspergillus</taxon>
        <taxon>Aspergillus subgen. Circumdati</taxon>
    </lineage>
</organism>
<name>A0A1S9D8A3_ASPOZ</name>
<dbReference type="Gene3D" id="2.10.25.10">
    <property type="entry name" value="Laminin"/>
    <property type="match status" value="1"/>
</dbReference>
<evidence type="ECO:0000313" key="6">
    <source>
        <dbReference type="EMBL" id="OOO05024.1"/>
    </source>
</evidence>
<feature type="domain" description="EGF-like" evidence="4">
    <location>
        <begin position="16"/>
        <end position="64"/>
    </location>
</feature>
<dbReference type="PROSITE" id="PS01186">
    <property type="entry name" value="EGF_2"/>
    <property type="match status" value="1"/>
</dbReference>
<dbReference type="AlphaFoldDB" id="A0A1S9D8A3"/>
<dbReference type="PROSITE" id="PS00022">
    <property type="entry name" value="EGF_1"/>
    <property type="match status" value="1"/>
</dbReference>
<dbReference type="OrthoDB" id="6130531at2759"/>
<dbReference type="InterPro" id="IPR023296">
    <property type="entry name" value="Glyco_hydro_beta-prop_sf"/>
</dbReference>
<dbReference type="Proteomes" id="UP001165205">
    <property type="component" value="Unassembled WGS sequence"/>
</dbReference>
<proteinExistence type="predicted"/>
<gene>
    <name evidence="5" type="ORF">Aory04_000840300</name>
    <name evidence="6" type="ORF">OAory_01113610</name>
</gene>
<evidence type="ECO:0000256" key="2">
    <source>
        <dbReference type="PROSITE-ProRule" id="PRU00076"/>
    </source>
</evidence>
<dbReference type="OMA" id="NPAPWPL"/>
<dbReference type="EMBL" id="BSYA01000105">
    <property type="protein sequence ID" value="GMG32740.1"/>
    <property type="molecule type" value="Genomic_DNA"/>
</dbReference>
<evidence type="ECO:0000256" key="1">
    <source>
        <dbReference type="ARBA" id="ARBA00022729"/>
    </source>
</evidence>
<evidence type="ECO:0000313" key="5">
    <source>
        <dbReference type="EMBL" id="GMG32740.1"/>
    </source>
</evidence>
<keyword evidence="2" id="KW-0245">EGF-like domain</keyword>
<reference evidence="6 7" key="1">
    <citation type="submission" date="2016-10" db="EMBL/GenBank/DDBJ databases">
        <title>Genome sequencing of Aspergillus oryzae BCC7051.</title>
        <authorList>
            <person name="Thammarongtham C."/>
            <person name="Vorapreeda T."/>
            <person name="Nookaew I."/>
            <person name="Srisuk T."/>
            <person name="Land M."/>
            <person name="Jeennor S."/>
            <person name="Laoteng K."/>
        </authorList>
    </citation>
    <scope>NUCLEOTIDE SEQUENCE [LARGE SCALE GENOMIC DNA]</scope>
    <source>
        <strain evidence="6 7">BCC7051</strain>
    </source>
</reference>
<evidence type="ECO:0000256" key="3">
    <source>
        <dbReference type="SAM" id="SignalP"/>
    </source>
</evidence>
<dbReference type="CDD" id="cd00053">
    <property type="entry name" value="EGF"/>
    <property type="match status" value="1"/>
</dbReference>
<accession>A0A1S9D8A3</accession>
<dbReference type="eggNOG" id="ENOG502QVSS">
    <property type="taxonomic scope" value="Eukaryota"/>
</dbReference>
<reference evidence="5" key="2">
    <citation type="submission" date="2023-04" db="EMBL/GenBank/DDBJ databases">
        <title>Aspergillus oryzae NBRC 4228.</title>
        <authorList>
            <person name="Ichikawa N."/>
            <person name="Sato H."/>
            <person name="Tonouchi N."/>
        </authorList>
    </citation>
    <scope>NUCLEOTIDE SEQUENCE</scope>
    <source>
        <strain evidence="5">NBRC 4228</strain>
    </source>
</reference>
<evidence type="ECO:0000313" key="7">
    <source>
        <dbReference type="Proteomes" id="UP000190312"/>
    </source>
</evidence>
<dbReference type="CDD" id="cd08994">
    <property type="entry name" value="GH43_62_32_68_117_130-like"/>
    <property type="match status" value="1"/>
</dbReference>
<comment type="caution">
    <text evidence="2">Lacks conserved residue(s) required for the propagation of feature annotation.</text>
</comment>
<dbReference type="EMBL" id="MKZY01000010">
    <property type="protein sequence ID" value="OOO05024.1"/>
    <property type="molecule type" value="Genomic_DNA"/>
</dbReference>
<dbReference type="Proteomes" id="UP000190312">
    <property type="component" value="Unassembled WGS sequence"/>
</dbReference>
<keyword evidence="2" id="KW-1015">Disulfide bond</keyword>
<comment type="caution">
    <text evidence="6">The sequence shown here is derived from an EMBL/GenBank/DDBJ whole genome shotgun (WGS) entry which is preliminary data.</text>
</comment>
<feature type="signal peptide" evidence="3">
    <location>
        <begin position="1"/>
        <end position="19"/>
    </location>
</feature>
<protein>
    <submittedName>
        <fullName evidence="6">EGF-like type 3 domain protein</fullName>
    </submittedName>
    <submittedName>
        <fullName evidence="5">Unnamed protein product</fullName>
    </submittedName>
</protein>
<keyword evidence="1 3" id="KW-0732">Signal</keyword>
<sequence length="428" mass="48792">MRVLDIAYLGLAALGLARACETDEDCSLNGVCIDGPDGPKNSDHPGILSRICKCDPGWFGEDCGRLDLAPATRYTGYNYTNVTDPSYYGTYGNSSWGGEILQDPDDPTLFHLFASQFSYGCGLSGWRPHSFIMRAESRNGPQGPYHFAETVAPAFRHNPYVFFSPADNKYLLYTIGVDAPKPEKCQSISNTRWPNNISVASSDSIRGPWTPFKMILNSKDPQSTNPAPWPLWFPENPTSQIIMGVEGNAIFIADTWDGEYKLMYTQKWNTTNYSPTWTEDPFFWRDKRGNWHTLTHWMIDIVEHDGQKWPRVGAHMYARNLTGPWYFKLYEAFNSTVAFTDGSVETLKRRERPKIFFSDDGEMTPLYLINGVQSMNESSRSYTLIQPIGTKWKQYEKDLGFYSDLRYRYLSNDGHPGPIGDDFDKERT</sequence>
<feature type="disulfide bond" evidence="2">
    <location>
        <begin position="54"/>
        <end position="63"/>
    </location>
</feature>
<feature type="chain" id="PRO_5042690119" evidence="3">
    <location>
        <begin position="20"/>
        <end position="428"/>
    </location>
</feature>
<dbReference type="VEuPathDB" id="FungiDB:AO090138000120"/>
<dbReference type="PROSITE" id="PS50026">
    <property type="entry name" value="EGF_3"/>
    <property type="match status" value="1"/>
</dbReference>
<dbReference type="Gene3D" id="2.115.10.20">
    <property type="entry name" value="Glycosyl hydrolase domain, family 43"/>
    <property type="match status" value="1"/>
</dbReference>
<evidence type="ECO:0000259" key="4">
    <source>
        <dbReference type="PROSITE" id="PS50026"/>
    </source>
</evidence>